<accession>A0A1I7YHA2</accession>
<protein>
    <submittedName>
        <fullName evidence="2">CRAL-TRIO domain-containing protein</fullName>
    </submittedName>
</protein>
<dbReference type="Gene3D" id="3.30.900.10">
    <property type="entry name" value="HORMA domain"/>
    <property type="match status" value="1"/>
</dbReference>
<reference evidence="2" key="1">
    <citation type="submission" date="2016-11" db="UniProtKB">
        <authorList>
            <consortium name="WormBaseParasite"/>
        </authorList>
    </citation>
    <scope>IDENTIFICATION</scope>
</reference>
<dbReference type="Proteomes" id="UP000095287">
    <property type="component" value="Unplaced"/>
</dbReference>
<evidence type="ECO:0000313" key="1">
    <source>
        <dbReference type="Proteomes" id="UP000095287"/>
    </source>
</evidence>
<dbReference type="InterPro" id="IPR036570">
    <property type="entry name" value="HORMA_dom_sf"/>
</dbReference>
<name>A0A1I7YHA2_9BILA</name>
<keyword evidence="1" id="KW-1185">Reference proteome</keyword>
<dbReference type="AlphaFoldDB" id="A0A1I7YHA2"/>
<sequence length="290" mass="32769">MEQRNARRSLLSAFERSTLDRSALNRSALNRSAILTSPGSEVEQDSSASWPASKDPIAWITSVTRVLGSMYLYHRNIFPQCIFQSTNMERDGIENLPVLHEAQWYTRATDFIKIMDALPELLRGQKVSELSFVVAPENATSDFADEKFKVSYMYYDDRVDAVVDLGGKRRISTMGMSAETFQGLTLNFGYMLKSLDRIPGNRILHITACIFDDKDMSKDAREKFMKTCGFSFAKDPIDELKTPALVLDRWGNMGDTGEVTMDIKVGSVFNSAPEHCSTLTESFDDLRKNY</sequence>
<evidence type="ECO:0000313" key="2">
    <source>
        <dbReference type="WBParaSite" id="L893_g16292.t1"/>
    </source>
</evidence>
<proteinExistence type="predicted"/>
<dbReference type="WBParaSite" id="L893_g16292.t1">
    <property type="protein sequence ID" value="L893_g16292.t1"/>
    <property type="gene ID" value="L893_g16292"/>
</dbReference>
<organism evidence="1 2">
    <name type="scientific">Steinernema glaseri</name>
    <dbReference type="NCBI Taxonomy" id="37863"/>
    <lineage>
        <taxon>Eukaryota</taxon>
        <taxon>Metazoa</taxon>
        <taxon>Ecdysozoa</taxon>
        <taxon>Nematoda</taxon>
        <taxon>Chromadorea</taxon>
        <taxon>Rhabditida</taxon>
        <taxon>Tylenchina</taxon>
        <taxon>Panagrolaimomorpha</taxon>
        <taxon>Strongyloidoidea</taxon>
        <taxon>Steinernematidae</taxon>
        <taxon>Steinernema</taxon>
    </lineage>
</organism>